<comment type="caution">
    <text evidence="7">The sequence shown here is derived from an EMBL/GenBank/DDBJ whole genome shotgun (WGS) entry which is preliminary data.</text>
</comment>
<keyword evidence="4" id="KW-0812">Transmembrane</keyword>
<evidence type="ECO:0000313" key="7">
    <source>
        <dbReference type="EMBL" id="RLP68500.1"/>
    </source>
</evidence>
<evidence type="ECO:0000313" key="8">
    <source>
        <dbReference type="Proteomes" id="UP000270299"/>
    </source>
</evidence>
<dbReference type="InterPro" id="IPR014755">
    <property type="entry name" value="Cu-Rt/internalin_Ig-like"/>
</dbReference>
<feature type="compositionally biased region" description="Low complexity" evidence="3">
    <location>
        <begin position="144"/>
        <end position="170"/>
    </location>
</feature>
<dbReference type="GO" id="GO:0005507">
    <property type="term" value="F:copper ion binding"/>
    <property type="evidence" value="ECO:0007669"/>
    <property type="project" value="InterPro"/>
</dbReference>
<evidence type="ECO:0000256" key="2">
    <source>
        <dbReference type="ARBA" id="ARBA00023008"/>
    </source>
</evidence>
<feature type="signal peptide" evidence="5">
    <location>
        <begin position="1"/>
        <end position="24"/>
    </location>
</feature>
<feature type="chain" id="PRO_5038369355" evidence="5">
    <location>
        <begin position="25"/>
        <end position="215"/>
    </location>
</feature>
<dbReference type="GO" id="GO:0042597">
    <property type="term" value="C:periplasmic space"/>
    <property type="evidence" value="ECO:0007669"/>
    <property type="project" value="InterPro"/>
</dbReference>
<dbReference type="AlphaFoldDB" id="A0A3L6ZKT5"/>
<dbReference type="RefSeq" id="WP_121673857.1">
    <property type="nucleotide sequence ID" value="NZ_BMXM01000012.1"/>
</dbReference>
<dbReference type="SUPFAM" id="SSF81296">
    <property type="entry name" value="E set domains"/>
    <property type="match status" value="1"/>
</dbReference>
<evidence type="ECO:0000256" key="3">
    <source>
        <dbReference type="SAM" id="MobiDB-lite"/>
    </source>
</evidence>
<dbReference type="Gene3D" id="2.60.40.1220">
    <property type="match status" value="1"/>
</dbReference>
<organism evidence="7 8">
    <name type="scientific">Mycetocola manganoxydans</name>
    <dbReference type="NCBI Taxonomy" id="699879"/>
    <lineage>
        <taxon>Bacteria</taxon>
        <taxon>Bacillati</taxon>
        <taxon>Actinomycetota</taxon>
        <taxon>Actinomycetes</taxon>
        <taxon>Micrococcales</taxon>
        <taxon>Microbacteriaceae</taxon>
        <taxon>Mycetocola</taxon>
    </lineage>
</organism>
<dbReference type="Pfam" id="PF04234">
    <property type="entry name" value="CopC"/>
    <property type="match status" value="1"/>
</dbReference>
<keyword evidence="8" id="KW-1185">Reference proteome</keyword>
<keyword evidence="2" id="KW-0186">Copper</keyword>
<dbReference type="GO" id="GO:0046688">
    <property type="term" value="P:response to copper ion"/>
    <property type="evidence" value="ECO:0007669"/>
    <property type="project" value="InterPro"/>
</dbReference>
<dbReference type="OrthoDB" id="5242236at2"/>
<dbReference type="InterPro" id="IPR014756">
    <property type="entry name" value="Ig_E-set"/>
</dbReference>
<evidence type="ECO:0000256" key="5">
    <source>
        <dbReference type="SAM" id="SignalP"/>
    </source>
</evidence>
<feature type="transmembrane region" description="Helical" evidence="4">
    <location>
        <begin position="180"/>
        <end position="201"/>
    </location>
</feature>
<evidence type="ECO:0000256" key="1">
    <source>
        <dbReference type="ARBA" id="ARBA00022729"/>
    </source>
</evidence>
<keyword evidence="1 5" id="KW-0732">Signal</keyword>
<dbReference type="InterPro" id="IPR007348">
    <property type="entry name" value="CopC_dom"/>
</dbReference>
<keyword evidence="4" id="KW-1133">Transmembrane helix</keyword>
<dbReference type="Proteomes" id="UP000270299">
    <property type="component" value="Unassembled WGS sequence"/>
</dbReference>
<feature type="domain" description="CopC" evidence="6">
    <location>
        <begin position="42"/>
        <end position="136"/>
    </location>
</feature>
<keyword evidence="4" id="KW-0472">Membrane</keyword>
<sequence>MTTINETRPRMPRAFRLASLTAIAAMLAAVFMASGTQPARGHDYLVSASPAADATIESPLTSVSLTLSEAPLEGLDTSSYISVVAADGRTASAEEVILEGSTLSVPVTFGNPGIYTVTWQTVSSDGHPISGSYSFTWLSNGEGESSAPTATSSPIPSATETPSTPAAPAEAGDSSSAVGVLFWAAALVLFLGLGATAYLVFRAQRRRAQDSGRAP</sequence>
<proteinExistence type="predicted"/>
<gene>
    <name evidence="7" type="ORF">D9V29_13535</name>
</gene>
<reference evidence="7 8" key="1">
    <citation type="submission" date="2018-10" db="EMBL/GenBank/DDBJ databases">
        <authorList>
            <person name="Li J."/>
        </authorList>
    </citation>
    <scope>NUCLEOTIDE SEQUENCE [LARGE SCALE GENOMIC DNA]</scope>
    <source>
        <strain evidence="7 8">CCTCC AB209002</strain>
    </source>
</reference>
<accession>A0A3L6ZKT5</accession>
<evidence type="ECO:0000256" key="4">
    <source>
        <dbReference type="SAM" id="Phobius"/>
    </source>
</evidence>
<protein>
    <submittedName>
        <fullName evidence="7">Copper resistance protein CopC</fullName>
    </submittedName>
</protein>
<evidence type="ECO:0000259" key="6">
    <source>
        <dbReference type="Pfam" id="PF04234"/>
    </source>
</evidence>
<name>A0A3L6ZKT5_9MICO</name>
<dbReference type="EMBL" id="RCUV01000020">
    <property type="protein sequence ID" value="RLP68500.1"/>
    <property type="molecule type" value="Genomic_DNA"/>
</dbReference>
<feature type="region of interest" description="Disordered" evidence="3">
    <location>
        <begin position="143"/>
        <end position="170"/>
    </location>
</feature>